<name>A0ACB9BN19_CICIN</name>
<dbReference type="EMBL" id="CM042014">
    <property type="protein sequence ID" value="KAI3723409.1"/>
    <property type="molecule type" value="Genomic_DNA"/>
</dbReference>
<evidence type="ECO:0000313" key="2">
    <source>
        <dbReference type="Proteomes" id="UP001055811"/>
    </source>
</evidence>
<reference evidence="2" key="1">
    <citation type="journal article" date="2022" name="Mol. Ecol. Resour.">
        <title>The genomes of chicory, endive, great burdock and yacon provide insights into Asteraceae palaeo-polyploidization history and plant inulin production.</title>
        <authorList>
            <person name="Fan W."/>
            <person name="Wang S."/>
            <person name="Wang H."/>
            <person name="Wang A."/>
            <person name="Jiang F."/>
            <person name="Liu H."/>
            <person name="Zhao H."/>
            <person name="Xu D."/>
            <person name="Zhang Y."/>
        </authorList>
    </citation>
    <scope>NUCLEOTIDE SEQUENCE [LARGE SCALE GENOMIC DNA]</scope>
    <source>
        <strain evidence="2">cv. Punajuju</strain>
    </source>
</reference>
<sequence>MYNRPSRFHISNYYIDFLLNSTKTIYNDIFSLDFIFTVNNPKKTGPMINETFLGLLVVGIKNQKKSSVWFCIDKTAWTSCGSKGPMGFCVKMVAFRKKHGHEPTGQLSRMAKAGGFSSVSNMLEVKGAENKEKLDSWSKELNKREALTEREKQKLDEEKRKVGLLLTEIAERERRGFEETT</sequence>
<accession>A0ACB9BN19</accession>
<keyword evidence="2" id="KW-1185">Reference proteome</keyword>
<gene>
    <name evidence="1" type="ORF">L2E82_34953</name>
</gene>
<evidence type="ECO:0000313" key="1">
    <source>
        <dbReference type="EMBL" id="KAI3723409.1"/>
    </source>
</evidence>
<organism evidence="1 2">
    <name type="scientific">Cichorium intybus</name>
    <name type="common">Chicory</name>
    <dbReference type="NCBI Taxonomy" id="13427"/>
    <lineage>
        <taxon>Eukaryota</taxon>
        <taxon>Viridiplantae</taxon>
        <taxon>Streptophyta</taxon>
        <taxon>Embryophyta</taxon>
        <taxon>Tracheophyta</taxon>
        <taxon>Spermatophyta</taxon>
        <taxon>Magnoliopsida</taxon>
        <taxon>eudicotyledons</taxon>
        <taxon>Gunneridae</taxon>
        <taxon>Pentapetalae</taxon>
        <taxon>asterids</taxon>
        <taxon>campanulids</taxon>
        <taxon>Asterales</taxon>
        <taxon>Asteraceae</taxon>
        <taxon>Cichorioideae</taxon>
        <taxon>Cichorieae</taxon>
        <taxon>Cichoriinae</taxon>
        <taxon>Cichorium</taxon>
    </lineage>
</organism>
<protein>
    <submittedName>
        <fullName evidence="1">Uncharacterized protein</fullName>
    </submittedName>
</protein>
<dbReference type="Proteomes" id="UP001055811">
    <property type="component" value="Linkage Group LG06"/>
</dbReference>
<comment type="caution">
    <text evidence="1">The sequence shown here is derived from an EMBL/GenBank/DDBJ whole genome shotgun (WGS) entry which is preliminary data.</text>
</comment>
<reference evidence="1 2" key="2">
    <citation type="journal article" date="2022" name="Mol. Ecol. Resour.">
        <title>The genomes of chicory, endive, great burdock and yacon provide insights into Asteraceae paleo-polyploidization history and plant inulin production.</title>
        <authorList>
            <person name="Fan W."/>
            <person name="Wang S."/>
            <person name="Wang H."/>
            <person name="Wang A."/>
            <person name="Jiang F."/>
            <person name="Liu H."/>
            <person name="Zhao H."/>
            <person name="Xu D."/>
            <person name="Zhang Y."/>
        </authorList>
    </citation>
    <scope>NUCLEOTIDE SEQUENCE [LARGE SCALE GENOMIC DNA]</scope>
    <source>
        <strain evidence="2">cv. Punajuju</strain>
        <tissue evidence="1">Leaves</tissue>
    </source>
</reference>
<proteinExistence type="predicted"/>